<evidence type="ECO:0000313" key="2">
    <source>
        <dbReference type="Proteomes" id="UP000248857"/>
    </source>
</evidence>
<dbReference type="AlphaFoldDB" id="A0A2W1JII0"/>
<keyword evidence="2" id="KW-1185">Reference proteome</keyword>
<dbReference type="Proteomes" id="UP000248857">
    <property type="component" value="Unassembled WGS sequence"/>
</dbReference>
<evidence type="ECO:0000313" key="1">
    <source>
        <dbReference type="EMBL" id="PZD71345.1"/>
    </source>
</evidence>
<gene>
    <name evidence="1" type="ORF">C1752_06624</name>
</gene>
<reference evidence="1 2" key="1">
    <citation type="journal article" date="2018" name="Sci. Rep.">
        <title>A novel species of the marine cyanobacterium Acaryochloris with a unique pigment content and lifestyle.</title>
        <authorList>
            <person name="Partensky F."/>
            <person name="Six C."/>
            <person name="Ratin M."/>
            <person name="Garczarek L."/>
            <person name="Vaulot D."/>
            <person name="Probert I."/>
            <person name="Calteau A."/>
            <person name="Gourvil P."/>
            <person name="Marie D."/>
            <person name="Grebert T."/>
            <person name="Bouchier C."/>
            <person name="Le Panse S."/>
            <person name="Gachenot M."/>
            <person name="Rodriguez F."/>
            <person name="Garrido J.L."/>
        </authorList>
    </citation>
    <scope>NUCLEOTIDE SEQUENCE [LARGE SCALE GENOMIC DNA]</scope>
    <source>
        <strain evidence="1 2">RCC1774</strain>
    </source>
</reference>
<dbReference type="EMBL" id="PQWO01000018">
    <property type="protein sequence ID" value="PZD71345.1"/>
    <property type="molecule type" value="Genomic_DNA"/>
</dbReference>
<dbReference type="OrthoDB" id="485579at2"/>
<comment type="caution">
    <text evidence="1">The sequence shown here is derived from an EMBL/GenBank/DDBJ whole genome shotgun (WGS) entry which is preliminary data.</text>
</comment>
<proteinExistence type="predicted"/>
<accession>A0A2W1JII0</accession>
<protein>
    <submittedName>
        <fullName evidence="1">Uncharacterized protein</fullName>
    </submittedName>
</protein>
<organism evidence="1 2">
    <name type="scientific">Acaryochloris thomasi RCC1774</name>
    <dbReference type="NCBI Taxonomy" id="1764569"/>
    <lineage>
        <taxon>Bacteria</taxon>
        <taxon>Bacillati</taxon>
        <taxon>Cyanobacteriota</taxon>
        <taxon>Cyanophyceae</taxon>
        <taxon>Acaryochloridales</taxon>
        <taxon>Acaryochloridaceae</taxon>
        <taxon>Acaryochloris</taxon>
        <taxon>Acaryochloris thomasi</taxon>
    </lineage>
</organism>
<sequence length="129" mass="14612">MFGNYQHSELRIEVDATKNGLRESLTETAQLRQWLWPQRLSSGMPGQLQIDTSFSSWSGPIEVQHRVSRLSSSGIQFVLSKGIDGFHEWSWGEGWVQSRLEGITLLPLSLGQTLALVRLQFFLNHKGDS</sequence>
<dbReference type="RefSeq" id="WP_110988131.1">
    <property type="nucleotide sequence ID" value="NZ_CAWNWM010000018.1"/>
</dbReference>
<name>A0A2W1JII0_9CYAN</name>